<organism evidence="1 2">
    <name type="scientific">Nonomuraea soli</name>
    <dbReference type="NCBI Taxonomy" id="1032476"/>
    <lineage>
        <taxon>Bacteria</taxon>
        <taxon>Bacillati</taxon>
        <taxon>Actinomycetota</taxon>
        <taxon>Actinomycetes</taxon>
        <taxon>Streptosporangiales</taxon>
        <taxon>Streptosporangiaceae</taxon>
        <taxon>Nonomuraea</taxon>
    </lineage>
</organism>
<evidence type="ECO:0000313" key="1">
    <source>
        <dbReference type="EMBL" id="MBA2897397.1"/>
    </source>
</evidence>
<comment type="caution">
    <text evidence="1">The sequence shown here is derived from an EMBL/GenBank/DDBJ whole genome shotgun (WGS) entry which is preliminary data.</text>
</comment>
<protein>
    <submittedName>
        <fullName evidence="1">Uncharacterized protein</fullName>
    </submittedName>
</protein>
<accession>A0A7W0HVT3</accession>
<dbReference type="RefSeq" id="WP_181616105.1">
    <property type="nucleotide sequence ID" value="NZ_BAABAM010000013.1"/>
</dbReference>
<evidence type="ECO:0000313" key="2">
    <source>
        <dbReference type="Proteomes" id="UP000530928"/>
    </source>
</evidence>
<name>A0A7W0HVT3_9ACTN</name>
<sequence length="167" mass="18374">MTSSRDRILGRPAPTAVYKLRVADTAAAAQALTDAQSELGILLVSGEGDEATLERARDRLASARADLEACFEPIVCTAMAPADFEGLVAKHPPREDHPEDETWNMSTFPHELFAKCAPDYLTPEEWAEWLKTRVNEGEQVGLVNTAIKANTRSMDESIPKDWTSMLS</sequence>
<dbReference type="AlphaFoldDB" id="A0A7W0HVT3"/>
<keyword evidence="2" id="KW-1185">Reference proteome</keyword>
<dbReference type="Proteomes" id="UP000530928">
    <property type="component" value="Unassembled WGS sequence"/>
</dbReference>
<gene>
    <name evidence="1" type="ORF">HNR30_008795</name>
</gene>
<reference evidence="1 2" key="1">
    <citation type="submission" date="2020-07" db="EMBL/GenBank/DDBJ databases">
        <title>Genomic Encyclopedia of Type Strains, Phase IV (KMG-IV): sequencing the most valuable type-strain genomes for metagenomic binning, comparative biology and taxonomic classification.</title>
        <authorList>
            <person name="Goeker M."/>
        </authorList>
    </citation>
    <scope>NUCLEOTIDE SEQUENCE [LARGE SCALE GENOMIC DNA]</scope>
    <source>
        <strain evidence="1 2">DSM 45533</strain>
    </source>
</reference>
<proteinExistence type="predicted"/>
<dbReference type="EMBL" id="JACDUR010000011">
    <property type="protein sequence ID" value="MBA2897397.1"/>
    <property type="molecule type" value="Genomic_DNA"/>
</dbReference>